<evidence type="ECO:0000256" key="1">
    <source>
        <dbReference type="ARBA" id="ARBA00004173"/>
    </source>
</evidence>
<evidence type="ECO:0008006" key="7">
    <source>
        <dbReference type="Google" id="ProtNLM"/>
    </source>
</evidence>
<dbReference type="InterPro" id="IPR048280">
    <property type="entry name" value="COX6B-like"/>
</dbReference>
<sequence>MSTPVAPSREDRKRCWESRDIYFSCLDAAQVVVPGEEGTKCDAQKKAYGTDCAKSWVDYFNKRRVLAERQKATLKEVERQRLEAEAKGFRR</sequence>
<keyword evidence="4" id="KW-1015">Disulfide bond</keyword>
<name>A0A067MAN2_BOTB1</name>
<dbReference type="STRING" id="930990.A0A067MAN2"/>
<dbReference type="OrthoDB" id="5545577at2759"/>
<reference evidence="6" key="1">
    <citation type="journal article" date="2014" name="Proc. Natl. Acad. Sci. U.S.A.">
        <title>Extensive sampling of basidiomycete genomes demonstrates inadequacy of the white-rot/brown-rot paradigm for wood decay fungi.</title>
        <authorList>
            <person name="Riley R."/>
            <person name="Salamov A.A."/>
            <person name="Brown D.W."/>
            <person name="Nagy L.G."/>
            <person name="Floudas D."/>
            <person name="Held B.W."/>
            <person name="Levasseur A."/>
            <person name="Lombard V."/>
            <person name="Morin E."/>
            <person name="Otillar R."/>
            <person name="Lindquist E.A."/>
            <person name="Sun H."/>
            <person name="LaButti K.M."/>
            <person name="Schmutz J."/>
            <person name="Jabbour D."/>
            <person name="Luo H."/>
            <person name="Baker S.E."/>
            <person name="Pisabarro A.G."/>
            <person name="Walton J.D."/>
            <person name="Blanchette R.A."/>
            <person name="Henrissat B."/>
            <person name="Martin F."/>
            <person name="Cullen D."/>
            <person name="Hibbett D.S."/>
            <person name="Grigoriev I.V."/>
        </authorList>
    </citation>
    <scope>NUCLEOTIDE SEQUENCE [LARGE SCALE GENOMIC DNA]</scope>
    <source>
        <strain evidence="6">FD-172 SS1</strain>
    </source>
</reference>
<dbReference type="EMBL" id="KL198087">
    <property type="protein sequence ID" value="KDQ08666.1"/>
    <property type="molecule type" value="Genomic_DNA"/>
</dbReference>
<dbReference type="InterPro" id="IPR036549">
    <property type="entry name" value="CX6/COA6-like_sf"/>
</dbReference>
<keyword evidence="6" id="KW-1185">Reference proteome</keyword>
<dbReference type="Proteomes" id="UP000027195">
    <property type="component" value="Unassembled WGS sequence"/>
</dbReference>
<evidence type="ECO:0000256" key="3">
    <source>
        <dbReference type="ARBA" id="ARBA00023128"/>
    </source>
</evidence>
<evidence type="ECO:0000313" key="6">
    <source>
        <dbReference type="Proteomes" id="UP000027195"/>
    </source>
</evidence>
<dbReference type="SUPFAM" id="SSF47694">
    <property type="entry name" value="Cytochrome c oxidase subunit h"/>
    <property type="match status" value="1"/>
</dbReference>
<accession>A0A067MAN2</accession>
<dbReference type="PANTHER" id="PTHR47677">
    <property type="entry name" value="CYTOCHROME C OXIDASE ASSEMBLY FACTOR 6"/>
    <property type="match status" value="1"/>
</dbReference>
<dbReference type="Gene3D" id="1.10.10.140">
    <property type="entry name" value="Cytochrome c oxidase, subunit VIb"/>
    <property type="match status" value="1"/>
</dbReference>
<evidence type="ECO:0000313" key="5">
    <source>
        <dbReference type="EMBL" id="KDQ08666.1"/>
    </source>
</evidence>
<dbReference type="Pfam" id="PF02297">
    <property type="entry name" value="COX6B"/>
    <property type="match status" value="1"/>
</dbReference>
<keyword evidence="3" id="KW-0496">Mitochondrion</keyword>
<organism evidence="5 6">
    <name type="scientific">Botryobasidium botryosum (strain FD-172 SS1)</name>
    <dbReference type="NCBI Taxonomy" id="930990"/>
    <lineage>
        <taxon>Eukaryota</taxon>
        <taxon>Fungi</taxon>
        <taxon>Dikarya</taxon>
        <taxon>Basidiomycota</taxon>
        <taxon>Agaricomycotina</taxon>
        <taxon>Agaricomycetes</taxon>
        <taxon>Cantharellales</taxon>
        <taxon>Botryobasidiaceae</taxon>
        <taxon>Botryobasidium</taxon>
    </lineage>
</organism>
<dbReference type="HOGENOM" id="CLU_142408_2_0_1"/>
<dbReference type="InParanoid" id="A0A067MAN2"/>
<dbReference type="PROSITE" id="PS51808">
    <property type="entry name" value="CHCH"/>
    <property type="match status" value="1"/>
</dbReference>
<dbReference type="InterPro" id="IPR048281">
    <property type="entry name" value="COA6_fun"/>
</dbReference>
<dbReference type="GO" id="GO:0005739">
    <property type="term" value="C:mitochondrion"/>
    <property type="evidence" value="ECO:0007669"/>
    <property type="project" value="UniProtKB-SubCell"/>
</dbReference>
<dbReference type="AlphaFoldDB" id="A0A067MAN2"/>
<dbReference type="PANTHER" id="PTHR47677:SF1">
    <property type="entry name" value="CYTOCHROME C OXIDASE ASSEMBLY FACTOR 6"/>
    <property type="match status" value="1"/>
</dbReference>
<proteinExistence type="inferred from homology"/>
<gene>
    <name evidence="5" type="ORF">BOTBODRAFT_138598</name>
</gene>
<comment type="subcellular location">
    <subcellularLocation>
        <location evidence="1">Mitochondrion</location>
    </subcellularLocation>
</comment>
<evidence type="ECO:0000256" key="4">
    <source>
        <dbReference type="ARBA" id="ARBA00023157"/>
    </source>
</evidence>
<protein>
    <recommendedName>
        <fullName evidence="7">Cytochrome c oxidase assembly factor 6</fullName>
    </recommendedName>
</protein>
<evidence type="ECO:0000256" key="2">
    <source>
        <dbReference type="ARBA" id="ARBA00006425"/>
    </source>
</evidence>
<comment type="similarity">
    <text evidence="2">Belongs to the cytochrome c oxidase subunit 6B family.</text>
</comment>
<dbReference type="FunCoup" id="A0A067MAN2">
    <property type="interactions" value="17"/>
</dbReference>